<protein>
    <recommendedName>
        <fullName evidence="4">Glycerate kinase</fullName>
    </recommendedName>
</protein>
<sequence>MNPWIGWGLAALFTLLAWQQYGWQGLLFAFSAIIFWLLLQFNKAVRVMRQAGSAPVGYIDSAVMLNAKLQQGWPMLKVVMMTRSLGQKVGDDPEAYRWTDPSGSHVTLELKGGRLVRWTLWRPQDTAQDVSPAP</sequence>
<evidence type="ECO:0008006" key="4">
    <source>
        <dbReference type="Google" id="ProtNLM"/>
    </source>
</evidence>
<evidence type="ECO:0000256" key="1">
    <source>
        <dbReference type="SAM" id="Phobius"/>
    </source>
</evidence>
<accession>A0A2S5SVY3</accession>
<dbReference type="EMBL" id="PSNX01000005">
    <property type="protein sequence ID" value="PPE66778.1"/>
    <property type="molecule type" value="Genomic_DNA"/>
</dbReference>
<dbReference type="OrthoDB" id="8907926at2"/>
<dbReference type="RefSeq" id="WP_104302076.1">
    <property type="nucleotide sequence ID" value="NZ_PSNX01000005.1"/>
</dbReference>
<keyword evidence="3" id="KW-1185">Reference proteome</keyword>
<keyword evidence="1" id="KW-0472">Membrane</keyword>
<dbReference type="Proteomes" id="UP000238605">
    <property type="component" value="Unassembled WGS sequence"/>
</dbReference>
<keyword evidence="1" id="KW-1133">Transmembrane helix</keyword>
<evidence type="ECO:0000313" key="2">
    <source>
        <dbReference type="EMBL" id="PPE66778.1"/>
    </source>
</evidence>
<comment type="caution">
    <text evidence="2">The sequence shown here is derived from an EMBL/GenBank/DDBJ whole genome shotgun (WGS) entry which is preliminary data.</text>
</comment>
<name>A0A2S5SVY3_9BURK</name>
<organism evidence="2 3">
    <name type="scientific">Caldimonas caldifontis</name>
    <dbReference type="NCBI Taxonomy" id="1452508"/>
    <lineage>
        <taxon>Bacteria</taxon>
        <taxon>Pseudomonadati</taxon>
        <taxon>Pseudomonadota</taxon>
        <taxon>Betaproteobacteria</taxon>
        <taxon>Burkholderiales</taxon>
        <taxon>Sphaerotilaceae</taxon>
        <taxon>Caldimonas</taxon>
    </lineage>
</organism>
<proteinExistence type="predicted"/>
<evidence type="ECO:0000313" key="3">
    <source>
        <dbReference type="Proteomes" id="UP000238605"/>
    </source>
</evidence>
<feature type="transmembrane region" description="Helical" evidence="1">
    <location>
        <begin position="20"/>
        <end position="39"/>
    </location>
</feature>
<gene>
    <name evidence="2" type="ORF">C1704_07290</name>
</gene>
<dbReference type="AlphaFoldDB" id="A0A2S5SVY3"/>
<keyword evidence="1" id="KW-0812">Transmembrane</keyword>
<reference evidence="2 3" key="1">
    <citation type="submission" date="2018-02" db="EMBL/GenBank/DDBJ databases">
        <title>Reclassifiation of [Polyangium] brachysporum DSM 7029 as Guopingzhaonella breviflexa gen. nov., sp. nov., a member of the family Comamonadaceae.</title>
        <authorList>
            <person name="Tang B."/>
        </authorList>
    </citation>
    <scope>NUCLEOTIDE SEQUENCE [LARGE SCALE GENOMIC DNA]</scope>
    <source>
        <strain evidence="2 3">BCRC 80649</strain>
    </source>
</reference>